<dbReference type="SMART" id="SM00116">
    <property type="entry name" value="CBS"/>
    <property type="match status" value="2"/>
</dbReference>
<dbReference type="Proteomes" id="UP000240490">
    <property type="component" value="Unassembled WGS sequence"/>
</dbReference>
<evidence type="ECO:0000313" key="4">
    <source>
        <dbReference type="EMBL" id="PSN90680.1"/>
    </source>
</evidence>
<sequence>MVLKAREVMHTDFLVVDGDITALEAAKRMAEAHKGYAIVSEGGKPVGIVTEWDFLEKVVAREADPKGIRIRELASAPLVGCDKETPTEEVVELMVSKGIRRLIVMDKDTVVGVITSKDILAIFKKYVDEISSIVARFSATPF</sequence>
<dbReference type="PANTHER" id="PTHR43080:SF2">
    <property type="entry name" value="CBS DOMAIN-CONTAINING PROTEIN"/>
    <property type="match status" value="1"/>
</dbReference>
<reference evidence="4 5" key="1">
    <citation type="submission" date="2017-04" db="EMBL/GenBank/DDBJ databases">
        <title>Novel microbial lineages endemic to geothermal iron-oxide mats fill important gaps in the evolutionary history of Archaea.</title>
        <authorList>
            <person name="Jay Z.J."/>
            <person name="Beam J.P."/>
            <person name="Dlakic M."/>
            <person name="Rusch D.B."/>
            <person name="Kozubal M.A."/>
            <person name="Inskeep W.P."/>
        </authorList>
    </citation>
    <scope>NUCLEOTIDE SEQUENCE [LARGE SCALE GENOMIC DNA]</scope>
    <source>
        <strain evidence="4">ECH_B_SAG-M15</strain>
    </source>
</reference>
<name>A0A2R6AWB5_9ARCH</name>
<protein>
    <recommendedName>
        <fullName evidence="3">CBS domain-containing protein</fullName>
    </recommendedName>
</protein>
<evidence type="ECO:0000256" key="1">
    <source>
        <dbReference type="ARBA" id="ARBA00023122"/>
    </source>
</evidence>
<accession>A0A2R6AWB5</accession>
<evidence type="ECO:0000259" key="3">
    <source>
        <dbReference type="PROSITE" id="PS51371"/>
    </source>
</evidence>
<dbReference type="SUPFAM" id="SSF54631">
    <property type="entry name" value="CBS-domain pair"/>
    <property type="match status" value="1"/>
</dbReference>
<dbReference type="PANTHER" id="PTHR43080">
    <property type="entry name" value="CBS DOMAIN-CONTAINING PROTEIN CBSX3, MITOCHONDRIAL"/>
    <property type="match status" value="1"/>
</dbReference>
<comment type="caution">
    <text evidence="4">The sequence shown here is derived from an EMBL/GenBank/DDBJ whole genome shotgun (WGS) entry which is preliminary data.</text>
</comment>
<dbReference type="EMBL" id="NEXJ01000074">
    <property type="protein sequence ID" value="PSN90680.1"/>
    <property type="molecule type" value="Genomic_DNA"/>
</dbReference>
<dbReference type="InterPro" id="IPR051257">
    <property type="entry name" value="Diverse_CBS-Domain"/>
</dbReference>
<feature type="domain" description="CBS" evidence="3">
    <location>
        <begin position="74"/>
        <end position="129"/>
    </location>
</feature>
<proteinExistence type="predicted"/>
<dbReference type="InterPro" id="IPR046342">
    <property type="entry name" value="CBS_dom_sf"/>
</dbReference>
<keyword evidence="1 2" id="KW-0129">CBS domain</keyword>
<evidence type="ECO:0000313" key="5">
    <source>
        <dbReference type="Proteomes" id="UP000240490"/>
    </source>
</evidence>
<dbReference type="AlphaFoldDB" id="A0A2R6AWB5"/>
<dbReference type="PROSITE" id="PS51371">
    <property type="entry name" value="CBS"/>
    <property type="match status" value="2"/>
</dbReference>
<evidence type="ECO:0000256" key="2">
    <source>
        <dbReference type="PROSITE-ProRule" id="PRU00703"/>
    </source>
</evidence>
<dbReference type="Pfam" id="PF00571">
    <property type="entry name" value="CBS"/>
    <property type="match status" value="2"/>
</dbReference>
<dbReference type="InterPro" id="IPR000644">
    <property type="entry name" value="CBS_dom"/>
</dbReference>
<gene>
    <name evidence="4" type="ORF">B9Q08_04220</name>
</gene>
<dbReference type="Gene3D" id="3.10.580.10">
    <property type="entry name" value="CBS-domain"/>
    <property type="match status" value="1"/>
</dbReference>
<organism evidence="4 5">
    <name type="scientific">Candidatus Marsarchaeota G2 archaeon ECH_B_SAG-M15</name>
    <dbReference type="NCBI Taxonomy" id="1978162"/>
    <lineage>
        <taxon>Archaea</taxon>
        <taxon>Candidatus Marsarchaeota</taxon>
        <taxon>Candidatus Marsarchaeota group 2</taxon>
    </lineage>
</organism>
<feature type="domain" description="CBS" evidence="3">
    <location>
        <begin position="9"/>
        <end position="65"/>
    </location>
</feature>